<dbReference type="Gene3D" id="3.40.190.10">
    <property type="entry name" value="Periplasmic binding protein-like II"/>
    <property type="match status" value="2"/>
</dbReference>
<dbReference type="PROSITE" id="PS01039">
    <property type="entry name" value="SBP_BACTERIAL_3"/>
    <property type="match status" value="1"/>
</dbReference>
<dbReference type="AlphaFoldDB" id="A0A0F6AUQ3"/>
<dbReference type="KEGG" id="bmc:BAbS19_II05710"/>
<dbReference type="PANTHER" id="PTHR35936">
    <property type="entry name" value="MEMBRANE-BOUND LYTIC MUREIN TRANSGLYCOSYLASE F"/>
    <property type="match status" value="1"/>
</dbReference>
<dbReference type="InterPro" id="IPR018313">
    <property type="entry name" value="SBP_3_CS"/>
</dbReference>
<dbReference type="InterPro" id="IPR001320">
    <property type="entry name" value="Iontro_rcpt_C"/>
</dbReference>
<evidence type="ECO:0000256" key="4">
    <source>
        <dbReference type="RuleBase" id="RU003744"/>
    </source>
</evidence>
<sequence length="257" mass="27874">MLKSLVLAGLASVVLTVSVQAPVQAKEWKEIRIASEGAYPPFNYMSPDGKLVGFDLDIANALCEAMEAKCTIVANDWDGMIPGLQANKFDAVIASMAITDERKKQVAFTDRYYTTPLAVVVPKDSDIVSLEPSAFAGKMVGAQAGTTQGNYADDVYGKAGADVKLYPTADEANADLESGRLDALAADKFIAADWLKKQGADCCKFLGDIPGSETQIAVALRQGDDDLREQFNAAIKKIRENGTYETIRKKYFDFDIY</sequence>
<dbReference type="SUPFAM" id="SSF53850">
    <property type="entry name" value="Periplasmic binding protein-like II"/>
    <property type="match status" value="1"/>
</dbReference>
<evidence type="ECO:0000313" key="9">
    <source>
        <dbReference type="Proteomes" id="UP000002565"/>
    </source>
</evidence>
<comment type="subcellular location">
    <subcellularLocation>
        <location evidence="1">Cell envelope</location>
    </subcellularLocation>
</comment>
<dbReference type="SMART" id="SM00079">
    <property type="entry name" value="PBPe"/>
    <property type="match status" value="1"/>
</dbReference>
<name>A0A0F6AUQ3_BRUA1</name>
<comment type="similarity">
    <text evidence="2 4">Belongs to the bacterial solute-binding protein 3 family.</text>
</comment>
<feature type="chain" id="PRO_5002500030" evidence="5">
    <location>
        <begin position="26"/>
        <end position="257"/>
    </location>
</feature>
<accession>A0A0F6AUQ3</accession>
<evidence type="ECO:0000256" key="5">
    <source>
        <dbReference type="SAM" id="SignalP"/>
    </source>
</evidence>
<feature type="signal peptide" evidence="5">
    <location>
        <begin position="1"/>
        <end position="25"/>
    </location>
</feature>
<dbReference type="PANTHER" id="PTHR35936:SF17">
    <property type="entry name" value="ARGININE-BINDING EXTRACELLULAR PROTEIN ARTP"/>
    <property type="match status" value="1"/>
</dbReference>
<dbReference type="GeneID" id="93015498"/>
<evidence type="ECO:0000256" key="2">
    <source>
        <dbReference type="ARBA" id="ARBA00010333"/>
    </source>
</evidence>
<evidence type="ECO:0000259" key="7">
    <source>
        <dbReference type="SMART" id="SM00079"/>
    </source>
</evidence>
<keyword evidence="3 5" id="KW-0732">Signal</keyword>
<proteinExistence type="inferred from homology"/>
<dbReference type="GO" id="GO:0016020">
    <property type="term" value="C:membrane"/>
    <property type="evidence" value="ECO:0007669"/>
    <property type="project" value="InterPro"/>
</dbReference>
<dbReference type="GO" id="GO:0030313">
    <property type="term" value="C:cell envelope"/>
    <property type="evidence" value="ECO:0007669"/>
    <property type="project" value="UniProtKB-SubCell"/>
</dbReference>
<dbReference type="Proteomes" id="UP000002565">
    <property type="component" value="Chromosome 2"/>
</dbReference>
<dbReference type="CDD" id="cd13702">
    <property type="entry name" value="PBP2_mlr5654_like"/>
    <property type="match status" value="1"/>
</dbReference>
<evidence type="ECO:0000256" key="1">
    <source>
        <dbReference type="ARBA" id="ARBA00004196"/>
    </source>
</evidence>
<protein>
    <submittedName>
        <fullName evidence="8">Amino acid ABC transporter, periplasmic amino acid-binding protein</fullName>
    </submittedName>
</protein>
<feature type="domain" description="Ionotropic glutamate receptor C-terminal" evidence="7">
    <location>
        <begin position="30"/>
        <end position="254"/>
    </location>
</feature>
<dbReference type="GO" id="GO:0015276">
    <property type="term" value="F:ligand-gated monoatomic ion channel activity"/>
    <property type="evidence" value="ECO:0007669"/>
    <property type="project" value="InterPro"/>
</dbReference>
<dbReference type="HOGENOM" id="CLU_019602_18_0_5"/>
<evidence type="ECO:0000313" key="8">
    <source>
        <dbReference type="EMBL" id="ACD74066.1"/>
    </source>
</evidence>
<feature type="domain" description="Solute-binding protein family 3/N-terminal" evidence="6">
    <location>
        <begin position="30"/>
        <end position="255"/>
    </location>
</feature>
<evidence type="ECO:0000256" key="3">
    <source>
        <dbReference type="ARBA" id="ARBA00022729"/>
    </source>
</evidence>
<evidence type="ECO:0000259" key="6">
    <source>
        <dbReference type="SMART" id="SM00062"/>
    </source>
</evidence>
<organism evidence="8 9">
    <name type="scientific">Brucella abortus (strain S19)</name>
    <dbReference type="NCBI Taxonomy" id="430066"/>
    <lineage>
        <taxon>Bacteria</taxon>
        <taxon>Pseudomonadati</taxon>
        <taxon>Pseudomonadota</taxon>
        <taxon>Alphaproteobacteria</taxon>
        <taxon>Hyphomicrobiales</taxon>
        <taxon>Brucellaceae</taxon>
        <taxon>Brucella/Ochrobactrum group</taxon>
        <taxon>Brucella</taxon>
    </lineage>
</organism>
<dbReference type="InterPro" id="IPR001638">
    <property type="entry name" value="Solute-binding_3/MltF_N"/>
</dbReference>
<reference evidence="8 9" key="1">
    <citation type="journal article" date="2008" name="PLoS ONE">
        <title>Genome sequence of Brucella abortus vaccine strain S19 compared to virulent strains yields candidate virulence genes.</title>
        <authorList>
            <person name="Crasta O.R."/>
            <person name="Folkerts O."/>
            <person name="Fei Z."/>
            <person name="Mane S.P."/>
            <person name="Evans C."/>
            <person name="Martino-Catt S."/>
            <person name="Bricker B."/>
            <person name="Yu G."/>
            <person name="Du L."/>
            <person name="Sobral B.W."/>
        </authorList>
    </citation>
    <scope>NUCLEOTIDE SEQUENCE [LARGE SCALE GENOMIC DNA]</scope>
    <source>
        <strain evidence="8 9">S19</strain>
    </source>
</reference>
<dbReference type="Pfam" id="PF00497">
    <property type="entry name" value="SBP_bac_3"/>
    <property type="match status" value="1"/>
</dbReference>
<gene>
    <name evidence="8" type="ordered locus">BAbS19_II05710</name>
</gene>
<dbReference type="RefSeq" id="WP_002971234.1">
    <property type="nucleotide sequence ID" value="NC_010740.1"/>
</dbReference>
<dbReference type="SMART" id="SM00062">
    <property type="entry name" value="PBPb"/>
    <property type="match status" value="1"/>
</dbReference>
<dbReference type="EMBL" id="CP000888">
    <property type="protein sequence ID" value="ACD74066.1"/>
    <property type="molecule type" value="Genomic_DNA"/>
</dbReference>